<dbReference type="PANTHER" id="PTHR35910">
    <property type="entry name" value="2EXR DOMAIN-CONTAINING PROTEIN"/>
    <property type="match status" value="1"/>
</dbReference>
<dbReference type="Pfam" id="PF20150">
    <property type="entry name" value="2EXR"/>
    <property type="match status" value="1"/>
</dbReference>
<sequence length="358" mass="42154">MSSAADASSFPQFRRFPKEIRLSIWEHAIPEPCIVHVVQDAVTRAMKSYTSIPTILHINHESFSVASKQYHRAFRCCKPGQDKPDKDVSYVWFDFERDFLLIDYTMAGELWPSSEDWSATSTNPLRYTSVRWFPDDEVKRIRNLAWYTNPSWVAEDEHIWRLFTGLRQWFLVQELMGCGNVLEPRSVHNSKPSIRKIEQYHLAPSYDLSFWDVSGEEDVNFELCMRLFDIAKKAPQPMLEPRELLRYPTTTSRRIRQALEFSISRSHLNNTPLPEITQKVMLSPSLKNKFMEEKLRYEAHILENTQNHEEHKAENCNCHTTSKYWRSEMKTMARHLDTPRPLTRGNTRSRVIKSRGQN</sequence>
<evidence type="ECO:0000313" key="3">
    <source>
        <dbReference type="EMBL" id="TGO71580.1"/>
    </source>
</evidence>
<dbReference type="PANTHER" id="PTHR35910:SF6">
    <property type="entry name" value="2EXR DOMAIN-CONTAINING PROTEIN"/>
    <property type="match status" value="1"/>
</dbReference>
<feature type="compositionally biased region" description="Polar residues" evidence="1">
    <location>
        <begin position="344"/>
        <end position="358"/>
    </location>
</feature>
<name>A0A4Z1JJ81_9HELO</name>
<accession>A0A4Z1JJ81</accession>
<feature type="domain" description="2EXR" evidence="2">
    <location>
        <begin position="10"/>
        <end position="100"/>
    </location>
</feature>
<dbReference type="EMBL" id="PQXM01000553">
    <property type="protein sequence ID" value="TGO71580.1"/>
    <property type="molecule type" value="Genomic_DNA"/>
</dbReference>
<evidence type="ECO:0000256" key="1">
    <source>
        <dbReference type="SAM" id="MobiDB-lite"/>
    </source>
</evidence>
<proteinExistence type="predicted"/>
<dbReference type="InterPro" id="IPR045518">
    <property type="entry name" value="2EXR"/>
</dbReference>
<protein>
    <recommendedName>
        <fullName evidence="2">2EXR domain-containing protein</fullName>
    </recommendedName>
</protein>
<feature type="region of interest" description="Disordered" evidence="1">
    <location>
        <begin position="337"/>
        <end position="358"/>
    </location>
</feature>
<keyword evidence="4" id="KW-1185">Reference proteome</keyword>
<evidence type="ECO:0000259" key="2">
    <source>
        <dbReference type="Pfam" id="PF20150"/>
    </source>
</evidence>
<evidence type="ECO:0000313" key="4">
    <source>
        <dbReference type="Proteomes" id="UP000297229"/>
    </source>
</evidence>
<gene>
    <name evidence="3" type="ORF">BELL_0555g00010</name>
</gene>
<dbReference type="AlphaFoldDB" id="A0A4Z1JJ81"/>
<organism evidence="3 4">
    <name type="scientific">Botrytis elliptica</name>
    <dbReference type="NCBI Taxonomy" id="278938"/>
    <lineage>
        <taxon>Eukaryota</taxon>
        <taxon>Fungi</taxon>
        <taxon>Dikarya</taxon>
        <taxon>Ascomycota</taxon>
        <taxon>Pezizomycotina</taxon>
        <taxon>Leotiomycetes</taxon>
        <taxon>Helotiales</taxon>
        <taxon>Sclerotiniaceae</taxon>
        <taxon>Botrytis</taxon>
    </lineage>
</organism>
<dbReference type="Proteomes" id="UP000297229">
    <property type="component" value="Unassembled WGS sequence"/>
</dbReference>
<reference evidence="3 4" key="1">
    <citation type="submission" date="2017-12" db="EMBL/GenBank/DDBJ databases">
        <title>Comparative genomics of Botrytis spp.</title>
        <authorList>
            <person name="Valero-Jimenez C.A."/>
            <person name="Tapia P."/>
            <person name="Veloso J."/>
            <person name="Silva-Moreno E."/>
            <person name="Staats M."/>
            <person name="Valdes J.H."/>
            <person name="Van Kan J.A.L."/>
        </authorList>
    </citation>
    <scope>NUCLEOTIDE SEQUENCE [LARGE SCALE GENOMIC DNA]</scope>
    <source>
        <strain evidence="3 4">Be9601</strain>
    </source>
</reference>
<comment type="caution">
    <text evidence="3">The sequence shown here is derived from an EMBL/GenBank/DDBJ whole genome shotgun (WGS) entry which is preliminary data.</text>
</comment>
<dbReference type="OrthoDB" id="3546385at2759"/>